<dbReference type="EMBL" id="CATOUU010000699">
    <property type="protein sequence ID" value="CAI9942394.1"/>
    <property type="molecule type" value="Genomic_DNA"/>
</dbReference>
<evidence type="ECO:0000313" key="3">
    <source>
        <dbReference type="Proteomes" id="UP001642409"/>
    </source>
</evidence>
<proteinExistence type="predicted"/>
<reference evidence="1" key="1">
    <citation type="submission" date="2023-06" db="EMBL/GenBank/DDBJ databases">
        <authorList>
            <person name="Kurt Z."/>
        </authorList>
    </citation>
    <scope>NUCLEOTIDE SEQUENCE</scope>
</reference>
<reference evidence="2 3" key="2">
    <citation type="submission" date="2024-07" db="EMBL/GenBank/DDBJ databases">
        <authorList>
            <person name="Akdeniz Z."/>
        </authorList>
    </citation>
    <scope>NUCLEOTIDE SEQUENCE [LARGE SCALE GENOMIC DNA]</scope>
</reference>
<accession>A0AA86PY86</accession>
<evidence type="ECO:0000313" key="1">
    <source>
        <dbReference type="EMBL" id="CAI9942394.1"/>
    </source>
</evidence>
<gene>
    <name evidence="2" type="ORF">HINF_LOCUS24892</name>
    <name evidence="1" type="ORF">HINF_LOCUS30039</name>
</gene>
<name>A0AA86PY86_9EUKA</name>
<protein>
    <submittedName>
        <fullName evidence="2">Hypothetical_protein</fullName>
    </submittedName>
</protein>
<dbReference type="Proteomes" id="UP001642409">
    <property type="component" value="Unassembled WGS sequence"/>
</dbReference>
<dbReference type="EMBL" id="CAXDID020000073">
    <property type="protein sequence ID" value="CAL6015504.1"/>
    <property type="molecule type" value="Genomic_DNA"/>
</dbReference>
<evidence type="ECO:0000313" key="2">
    <source>
        <dbReference type="EMBL" id="CAL6015504.1"/>
    </source>
</evidence>
<dbReference type="AlphaFoldDB" id="A0AA86PY86"/>
<keyword evidence="3" id="KW-1185">Reference proteome</keyword>
<comment type="caution">
    <text evidence="1">The sequence shown here is derived from an EMBL/GenBank/DDBJ whole genome shotgun (WGS) entry which is preliminary data.</text>
</comment>
<sequence>MSLRATCFVLRKRPHTQSSMDPSLLGLLLFSLTLLDRFSFSSLTFPYQQQSKINMHIPQYQTPTLQYRQSRLLIFCLLFFQGDLYEIQHEINSTQFAGSRLSYFPLSYKLFNETFLN</sequence>
<organism evidence="1">
    <name type="scientific">Hexamita inflata</name>
    <dbReference type="NCBI Taxonomy" id="28002"/>
    <lineage>
        <taxon>Eukaryota</taxon>
        <taxon>Metamonada</taxon>
        <taxon>Diplomonadida</taxon>
        <taxon>Hexamitidae</taxon>
        <taxon>Hexamitinae</taxon>
        <taxon>Hexamita</taxon>
    </lineage>
</organism>